<organism evidence="6 7">
    <name type="scientific">Desulfuromonas soudanensis</name>
    <dbReference type="NCBI Taxonomy" id="1603606"/>
    <lineage>
        <taxon>Bacteria</taxon>
        <taxon>Pseudomonadati</taxon>
        <taxon>Thermodesulfobacteriota</taxon>
        <taxon>Desulfuromonadia</taxon>
        <taxon>Desulfuromonadales</taxon>
        <taxon>Desulfuromonadaceae</taxon>
        <taxon>Desulfuromonas</taxon>
    </lineage>
</organism>
<keyword evidence="1" id="KW-0004">4Fe-4S</keyword>
<dbReference type="KEGG" id="des:DSOUD_3337"/>
<dbReference type="PATRIC" id="fig|1603606.3.peg.3587"/>
<dbReference type="PROSITE" id="PS51379">
    <property type="entry name" value="4FE4S_FER_2"/>
    <property type="match status" value="3"/>
</dbReference>
<evidence type="ECO:0000259" key="5">
    <source>
        <dbReference type="PROSITE" id="PS51379"/>
    </source>
</evidence>
<evidence type="ECO:0000313" key="7">
    <source>
        <dbReference type="Proteomes" id="UP000057158"/>
    </source>
</evidence>
<dbReference type="GO" id="GO:0051539">
    <property type="term" value="F:4 iron, 4 sulfur cluster binding"/>
    <property type="evidence" value="ECO:0007669"/>
    <property type="project" value="UniProtKB-KW"/>
</dbReference>
<feature type="domain" description="4Fe-4S ferredoxin-type" evidence="5">
    <location>
        <begin position="250"/>
        <end position="280"/>
    </location>
</feature>
<protein>
    <submittedName>
        <fullName evidence="6">NAD-dependent dihydropyrimidine dehydrogenase, PreA subunit</fullName>
    </submittedName>
</protein>
<evidence type="ECO:0000256" key="2">
    <source>
        <dbReference type="ARBA" id="ARBA00022723"/>
    </source>
</evidence>
<gene>
    <name evidence="6" type="ORF">DSOUD_3337</name>
</gene>
<dbReference type="PANTHER" id="PTHR43687:SF1">
    <property type="entry name" value="FERREDOXIN III"/>
    <property type="match status" value="1"/>
</dbReference>
<dbReference type="GO" id="GO:0046872">
    <property type="term" value="F:metal ion binding"/>
    <property type="evidence" value="ECO:0007669"/>
    <property type="project" value="UniProtKB-KW"/>
</dbReference>
<keyword evidence="7" id="KW-1185">Reference proteome</keyword>
<evidence type="ECO:0000256" key="1">
    <source>
        <dbReference type="ARBA" id="ARBA00022485"/>
    </source>
</evidence>
<keyword evidence="3" id="KW-0408">Iron</keyword>
<dbReference type="PROSITE" id="PS00198">
    <property type="entry name" value="4FE4S_FER_1"/>
    <property type="match status" value="1"/>
</dbReference>
<dbReference type="STRING" id="1603606.DSOUD_3337"/>
<dbReference type="InterPro" id="IPR017900">
    <property type="entry name" value="4Fe4S_Fe_S_CS"/>
</dbReference>
<keyword evidence="4" id="KW-0411">Iron-sulfur</keyword>
<evidence type="ECO:0000256" key="4">
    <source>
        <dbReference type="ARBA" id="ARBA00023014"/>
    </source>
</evidence>
<dbReference type="PANTHER" id="PTHR43687">
    <property type="entry name" value="ADENYLYLSULFATE REDUCTASE, BETA SUBUNIT"/>
    <property type="match status" value="1"/>
</dbReference>
<keyword evidence="2" id="KW-0479">Metal-binding</keyword>
<feature type="domain" description="4Fe-4S ferredoxin-type" evidence="5">
    <location>
        <begin position="50"/>
        <end position="79"/>
    </location>
</feature>
<feature type="domain" description="4Fe-4S ferredoxin-type" evidence="5">
    <location>
        <begin position="283"/>
        <end position="312"/>
    </location>
</feature>
<dbReference type="AlphaFoldDB" id="A0A0M4DL20"/>
<dbReference type="OrthoDB" id="9808559at2"/>
<dbReference type="Gene3D" id="3.30.70.20">
    <property type="match status" value="2"/>
</dbReference>
<reference evidence="6 7" key="1">
    <citation type="submission" date="2015-07" db="EMBL/GenBank/DDBJ databases">
        <title>Isolation and Genomic Characterization of a Novel Halophilic Metal-Reducing Deltaproteobacterium from the Deep Subsurface.</title>
        <authorList>
            <person name="Badalamenti J.P."/>
            <person name="Summers Z.M."/>
            <person name="Gralnick J.A."/>
            <person name="Bond D.R."/>
        </authorList>
    </citation>
    <scope>NUCLEOTIDE SEQUENCE [LARGE SCALE GENOMIC DNA]</scope>
    <source>
        <strain evidence="6 7">WTL</strain>
    </source>
</reference>
<sequence length="319" mass="33770">MFGSSTFKILTPDHPVALTPARCLRFRLNTSACRLCIDTCPHQAWSLSATGLEFNQAKCRGCLLCQGACPTGACEGAPLGVEKNLTELSRQPQPVLGCDNNPAPAHERLPCLGLLAHPEVLLAVAAALPQGVQLNRSRCGQCRNSAVLPRLELALSRVRALIPFPGLLAIRPVQEADDLRYQAPGISRREFFSLVRSGSSNSAVRALGRLTPAPPAPPYRNKKIPRFRALLLRFWPQIPEDMRPRVAATCFPRVETAPICTGCTGCVGICPTGALASSALAGAPPAVQPGDCTACGLCAAFCRQQAITVTPGDASFAAG</sequence>
<dbReference type="RefSeq" id="WP_053552014.1">
    <property type="nucleotide sequence ID" value="NZ_CP010802.1"/>
</dbReference>
<dbReference type="Pfam" id="PF12838">
    <property type="entry name" value="Fer4_7"/>
    <property type="match status" value="1"/>
</dbReference>
<proteinExistence type="predicted"/>
<dbReference type="Pfam" id="PF13237">
    <property type="entry name" value="Fer4_10"/>
    <property type="match status" value="1"/>
</dbReference>
<dbReference type="Proteomes" id="UP000057158">
    <property type="component" value="Chromosome"/>
</dbReference>
<evidence type="ECO:0000313" key="6">
    <source>
        <dbReference type="EMBL" id="ALC18057.1"/>
    </source>
</evidence>
<evidence type="ECO:0000256" key="3">
    <source>
        <dbReference type="ARBA" id="ARBA00023004"/>
    </source>
</evidence>
<name>A0A0M4DL20_9BACT</name>
<dbReference type="SUPFAM" id="SSF54862">
    <property type="entry name" value="4Fe-4S ferredoxins"/>
    <property type="match status" value="1"/>
</dbReference>
<dbReference type="InterPro" id="IPR050572">
    <property type="entry name" value="Fe-S_Ferredoxin"/>
</dbReference>
<accession>A0A0M4DL20</accession>
<dbReference type="InterPro" id="IPR017896">
    <property type="entry name" value="4Fe4S_Fe-S-bd"/>
</dbReference>
<dbReference type="EMBL" id="CP010802">
    <property type="protein sequence ID" value="ALC18057.1"/>
    <property type="molecule type" value="Genomic_DNA"/>
</dbReference>